<dbReference type="SMART" id="SM00260">
    <property type="entry name" value="CheW"/>
    <property type="match status" value="1"/>
</dbReference>
<comment type="subcellular location">
    <subcellularLocation>
        <location evidence="1">Cytoplasm</location>
    </subcellularLocation>
</comment>
<dbReference type="Gene3D" id="2.30.30.40">
    <property type="entry name" value="SH3 Domains"/>
    <property type="match status" value="1"/>
</dbReference>
<feature type="region of interest" description="Disordered" evidence="4">
    <location>
        <begin position="1"/>
        <end position="24"/>
    </location>
</feature>
<reference evidence="6 7" key="1">
    <citation type="submission" date="2009-05" db="EMBL/GenBank/DDBJ databases">
        <title>The draft genome of Acidovorax delafieldii 2AN.</title>
        <authorList>
            <consortium name="US DOE Joint Genome Institute (JGI-PGF)"/>
            <person name="Lucas S."/>
            <person name="Copeland A."/>
            <person name="Lapidus A."/>
            <person name="Glavina del Rio T."/>
            <person name="Tice H."/>
            <person name="Bruce D."/>
            <person name="Goodwin L."/>
            <person name="Pitluck S."/>
            <person name="Larimer F."/>
            <person name="Land M.L."/>
            <person name="Hauser L."/>
            <person name="Shelobolina E.S."/>
            <person name="Picardal F."/>
            <person name="Roden E."/>
            <person name="Emerson D."/>
        </authorList>
    </citation>
    <scope>NUCLEOTIDE SEQUENCE [LARGE SCALE GENOMIC DNA]</scope>
    <source>
        <strain evidence="6 7">2AN</strain>
    </source>
</reference>
<evidence type="ECO:0000256" key="4">
    <source>
        <dbReference type="SAM" id="MobiDB-lite"/>
    </source>
</evidence>
<dbReference type="GO" id="GO:0006935">
    <property type="term" value="P:chemotaxis"/>
    <property type="evidence" value="ECO:0007669"/>
    <property type="project" value="InterPro"/>
</dbReference>
<dbReference type="InterPro" id="IPR039315">
    <property type="entry name" value="CheW"/>
</dbReference>
<dbReference type="AlphaFoldDB" id="C5T5J1"/>
<dbReference type="EMBL" id="ACQT01000065">
    <property type="protein sequence ID" value="EER60267.1"/>
    <property type="molecule type" value="Genomic_DNA"/>
</dbReference>
<dbReference type="InterPro" id="IPR036061">
    <property type="entry name" value="CheW-like_dom_sf"/>
</dbReference>
<evidence type="ECO:0000256" key="1">
    <source>
        <dbReference type="ARBA" id="ARBA00004496"/>
    </source>
</evidence>
<accession>C5T5J1</accession>
<keyword evidence="7" id="KW-1185">Reference proteome</keyword>
<protein>
    <recommendedName>
        <fullName evidence="2">Chemotaxis protein CheW</fullName>
    </recommendedName>
</protein>
<dbReference type="SUPFAM" id="SSF50341">
    <property type="entry name" value="CheW-like"/>
    <property type="match status" value="1"/>
</dbReference>
<dbReference type="Pfam" id="PF01584">
    <property type="entry name" value="CheW"/>
    <property type="match status" value="1"/>
</dbReference>
<evidence type="ECO:0000313" key="6">
    <source>
        <dbReference type="EMBL" id="EER60267.1"/>
    </source>
</evidence>
<dbReference type="InterPro" id="IPR002545">
    <property type="entry name" value="CheW-lke_dom"/>
</dbReference>
<dbReference type="Gene3D" id="2.40.50.180">
    <property type="entry name" value="CheA-289, Domain 4"/>
    <property type="match status" value="1"/>
</dbReference>
<dbReference type="CDD" id="cd00732">
    <property type="entry name" value="CheW"/>
    <property type="match status" value="1"/>
</dbReference>
<dbReference type="PROSITE" id="PS50851">
    <property type="entry name" value="CHEW"/>
    <property type="match status" value="1"/>
</dbReference>
<evidence type="ECO:0000259" key="5">
    <source>
        <dbReference type="PROSITE" id="PS50851"/>
    </source>
</evidence>
<evidence type="ECO:0000256" key="2">
    <source>
        <dbReference type="ARBA" id="ARBA00021483"/>
    </source>
</evidence>
<dbReference type="PANTHER" id="PTHR22617:SF45">
    <property type="entry name" value="CHEMOTAXIS PROTEIN CHEW"/>
    <property type="match status" value="1"/>
</dbReference>
<gene>
    <name evidence="6" type="ORF">AcdelDRAFT_2171</name>
</gene>
<dbReference type="Proteomes" id="UP000003856">
    <property type="component" value="Unassembled WGS sequence"/>
</dbReference>
<evidence type="ECO:0000256" key="3">
    <source>
        <dbReference type="ARBA" id="ARBA00022490"/>
    </source>
</evidence>
<dbReference type="GO" id="GO:0007165">
    <property type="term" value="P:signal transduction"/>
    <property type="evidence" value="ECO:0007669"/>
    <property type="project" value="InterPro"/>
</dbReference>
<comment type="caution">
    <text evidence="6">The sequence shown here is derived from an EMBL/GenBank/DDBJ whole genome shotgun (WGS) entry which is preliminary data.</text>
</comment>
<dbReference type="PATRIC" id="fig|573060.9.peg.2951"/>
<feature type="domain" description="CheW-like" evidence="5">
    <location>
        <begin position="73"/>
        <end position="213"/>
    </location>
</feature>
<dbReference type="GO" id="GO:0005829">
    <property type="term" value="C:cytosol"/>
    <property type="evidence" value="ECO:0007669"/>
    <property type="project" value="TreeGrafter"/>
</dbReference>
<keyword evidence="3" id="KW-0963">Cytoplasm</keyword>
<proteinExistence type="predicted"/>
<sequence>MCCAKPRGQRPRGGNSPARTEPSPFEIDTIDRIIKIHNFAISGHDQPCLPSPNDRCSTCPLPHTDTASDNPRPHEFLAFKLGSEEYGLPILNVQEIRPYEKPTSLANSPADLLGVVSLRGVVVPIIDLRVRLRLAQANYDAQTVVIVVNVARRVVGLVVDGVSDVLTLQPHQMRPVPPLDSGFAPEHLLALGSIDERMLILLNIEKYLAMTPEASAGLPSA</sequence>
<organism evidence="6 7">
    <name type="scientific">Acidovorax delafieldii 2AN</name>
    <dbReference type="NCBI Taxonomy" id="573060"/>
    <lineage>
        <taxon>Bacteria</taxon>
        <taxon>Pseudomonadati</taxon>
        <taxon>Pseudomonadota</taxon>
        <taxon>Betaproteobacteria</taxon>
        <taxon>Burkholderiales</taxon>
        <taxon>Comamonadaceae</taxon>
        <taxon>Acidovorax</taxon>
    </lineage>
</organism>
<evidence type="ECO:0000313" key="7">
    <source>
        <dbReference type="Proteomes" id="UP000003856"/>
    </source>
</evidence>
<name>C5T5J1_ACIDE</name>
<dbReference type="PANTHER" id="PTHR22617">
    <property type="entry name" value="CHEMOTAXIS SENSOR HISTIDINE KINASE-RELATED"/>
    <property type="match status" value="1"/>
</dbReference>